<gene>
    <name evidence="2" type="ORF">PCYB_033050</name>
</gene>
<evidence type="ECO:0000256" key="1">
    <source>
        <dbReference type="SAM" id="Phobius"/>
    </source>
</evidence>
<accession>K6UQ36</accession>
<dbReference type="Proteomes" id="UP000006319">
    <property type="component" value="Chromosome 3"/>
</dbReference>
<keyword evidence="1" id="KW-1133">Transmembrane helix</keyword>
<evidence type="ECO:0000313" key="2">
    <source>
        <dbReference type="EMBL" id="GAB64894.1"/>
    </source>
</evidence>
<feature type="non-terminal residue" evidence="2">
    <location>
        <position position="1"/>
    </location>
</feature>
<dbReference type="RefSeq" id="XP_004221025.1">
    <property type="nucleotide sequence ID" value="XM_004220977.1"/>
</dbReference>
<name>K6UQ36_PLACD</name>
<sequence length="190" mass="22810">GTIKAQLEWRQTNGKTFDSVSKQLLSKHKGNREFSRKTPIDYNEYDEQGLKQPYNDSFLQWHDNYGQLVNDNIKLNELEKEVINVHYYTSKINIFKKYDRLKSSKVFNKIMYKKMFLLFILPVIILLVGFSFLHYGMNATEILYYIPFAVSSFFILFYTFFKILKYYIYIENDGKCSFGDYFRIFSKKIN</sequence>
<reference evidence="2 3" key="1">
    <citation type="journal article" date="2012" name="Nat. Genet.">
        <title>Plasmodium cynomolgi genome sequences provide insight into Plasmodium vivax and the monkey malaria clade.</title>
        <authorList>
            <person name="Tachibana S."/>
            <person name="Sullivan S.A."/>
            <person name="Kawai S."/>
            <person name="Nakamura S."/>
            <person name="Kim H.R."/>
            <person name="Goto N."/>
            <person name="Arisue N."/>
            <person name="Palacpac N.M.Q."/>
            <person name="Honma H."/>
            <person name="Yagi M."/>
            <person name="Tougan T."/>
            <person name="Katakai Y."/>
            <person name="Kaneko O."/>
            <person name="Mita T."/>
            <person name="Kita K."/>
            <person name="Yasutomi Y."/>
            <person name="Sutton P.L."/>
            <person name="Shakhbatyan R."/>
            <person name="Horii T."/>
            <person name="Yasunaga T."/>
            <person name="Barnwell J.W."/>
            <person name="Escalante A.A."/>
            <person name="Carlton J.M."/>
            <person name="Tanabe K."/>
        </authorList>
    </citation>
    <scope>NUCLEOTIDE SEQUENCE [LARGE SCALE GENOMIC DNA]</scope>
    <source>
        <strain evidence="2 3">B</strain>
    </source>
</reference>
<organism evidence="2 3">
    <name type="scientific">Plasmodium cynomolgi (strain B)</name>
    <dbReference type="NCBI Taxonomy" id="1120755"/>
    <lineage>
        <taxon>Eukaryota</taxon>
        <taxon>Sar</taxon>
        <taxon>Alveolata</taxon>
        <taxon>Apicomplexa</taxon>
        <taxon>Aconoidasida</taxon>
        <taxon>Haemosporida</taxon>
        <taxon>Plasmodiidae</taxon>
        <taxon>Plasmodium</taxon>
        <taxon>Plasmodium (Plasmodium)</taxon>
    </lineage>
</organism>
<feature type="transmembrane region" description="Helical" evidence="1">
    <location>
        <begin position="142"/>
        <end position="161"/>
    </location>
</feature>
<dbReference type="AlphaFoldDB" id="K6UQ36"/>
<dbReference type="VEuPathDB" id="PlasmoDB:PCYB_033050"/>
<evidence type="ECO:0000313" key="3">
    <source>
        <dbReference type="Proteomes" id="UP000006319"/>
    </source>
</evidence>
<dbReference type="OrthoDB" id="383282at2759"/>
<dbReference type="OMA" id="VINVHYY"/>
<proteinExistence type="predicted"/>
<dbReference type="KEGG" id="pcy:PCYB_033050"/>
<keyword evidence="1" id="KW-0472">Membrane</keyword>
<feature type="transmembrane region" description="Helical" evidence="1">
    <location>
        <begin position="115"/>
        <end position="136"/>
    </location>
</feature>
<dbReference type="EMBL" id="DF157095">
    <property type="protein sequence ID" value="GAB64894.1"/>
    <property type="molecule type" value="Genomic_DNA"/>
</dbReference>
<protein>
    <submittedName>
        <fullName evidence="2">Uncharacterized protein</fullName>
    </submittedName>
</protein>
<dbReference type="GeneID" id="14691421"/>
<keyword evidence="3" id="KW-1185">Reference proteome</keyword>
<keyword evidence="1" id="KW-0812">Transmembrane</keyword>